<organism evidence="2 3">
    <name type="scientific">Rhamnusium bicolor</name>
    <dbReference type="NCBI Taxonomy" id="1586634"/>
    <lineage>
        <taxon>Eukaryota</taxon>
        <taxon>Metazoa</taxon>
        <taxon>Ecdysozoa</taxon>
        <taxon>Arthropoda</taxon>
        <taxon>Hexapoda</taxon>
        <taxon>Insecta</taxon>
        <taxon>Pterygota</taxon>
        <taxon>Neoptera</taxon>
        <taxon>Endopterygota</taxon>
        <taxon>Coleoptera</taxon>
        <taxon>Polyphaga</taxon>
        <taxon>Cucujiformia</taxon>
        <taxon>Chrysomeloidea</taxon>
        <taxon>Cerambycidae</taxon>
        <taxon>Lepturinae</taxon>
        <taxon>Rhagiini</taxon>
        <taxon>Rhamnusium</taxon>
    </lineage>
</organism>
<dbReference type="SUPFAM" id="SSF81321">
    <property type="entry name" value="Family A G protein-coupled receptor-like"/>
    <property type="match status" value="1"/>
</dbReference>
<keyword evidence="1" id="KW-0812">Transmembrane</keyword>
<gene>
    <name evidence="2" type="ORF">NQ314_002125</name>
</gene>
<name>A0AAV8ZSE3_9CUCU</name>
<reference evidence="2" key="1">
    <citation type="journal article" date="2023" name="Insect Mol. Biol.">
        <title>Genome sequencing provides insights into the evolution of gene families encoding plant cell wall-degrading enzymes in longhorned beetles.</title>
        <authorList>
            <person name="Shin N.R."/>
            <person name="Okamura Y."/>
            <person name="Kirsch R."/>
            <person name="Pauchet Y."/>
        </authorList>
    </citation>
    <scope>NUCLEOTIDE SEQUENCE</scope>
    <source>
        <strain evidence="2">RBIC_L_NR</strain>
    </source>
</reference>
<protein>
    <submittedName>
        <fullName evidence="2">Uncharacterized protein</fullName>
    </submittedName>
</protein>
<keyword evidence="3" id="KW-1185">Reference proteome</keyword>
<evidence type="ECO:0000313" key="2">
    <source>
        <dbReference type="EMBL" id="KAJ8968776.1"/>
    </source>
</evidence>
<dbReference type="Proteomes" id="UP001162156">
    <property type="component" value="Unassembled WGS sequence"/>
</dbReference>
<feature type="transmembrane region" description="Helical" evidence="1">
    <location>
        <begin position="16"/>
        <end position="39"/>
    </location>
</feature>
<keyword evidence="1" id="KW-0472">Membrane</keyword>
<sequence>MTHRRKAFPYPMKKRITLMLIAVVVLFIICHTPTASMLIYQYFHKFKTAREENITLSKYSSLFTIITKYIKVLLSFRKFL</sequence>
<keyword evidence="1" id="KW-1133">Transmembrane helix</keyword>
<dbReference type="AlphaFoldDB" id="A0AAV8ZSE3"/>
<dbReference type="EMBL" id="JANEYF010000653">
    <property type="protein sequence ID" value="KAJ8968776.1"/>
    <property type="molecule type" value="Genomic_DNA"/>
</dbReference>
<dbReference type="Gene3D" id="1.20.1070.10">
    <property type="entry name" value="Rhodopsin 7-helix transmembrane proteins"/>
    <property type="match status" value="1"/>
</dbReference>
<accession>A0AAV8ZSE3</accession>
<comment type="caution">
    <text evidence="2">The sequence shown here is derived from an EMBL/GenBank/DDBJ whole genome shotgun (WGS) entry which is preliminary data.</text>
</comment>
<evidence type="ECO:0000313" key="3">
    <source>
        <dbReference type="Proteomes" id="UP001162156"/>
    </source>
</evidence>
<evidence type="ECO:0000256" key="1">
    <source>
        <dbReference type="SAM" id="Phobius"/>
    </source>
</evidence>
<proteinExistence type="predicted"/>